<dbReference type="RefSeq" id="WP_131890332.1">
    <property type="nucleotide sequence ID" value="NZ_SMKU01000022.1"/>
</dbReference>
<dbReference type="InterPro" id="IPR043917">
    <property type="entry name" value="DUF5753"/>
</dbReference>
<dbReference type="Proteomes" id="UP000294513">
    <property type="component" value="Unassembled WGS sequence"/>
</dbReference>
<protein>
    <submittedName>
        <fullName evidence="2">XRE family transcriptional regulator</fullName>
    </submittedName>
</protein>
<dbReference type="Pfam" id="PF13560">
    <property type="entry name" value="HTH_31"/>
    <property type="match status" value="1"/>
</dbReference>
<dbReference type="SMART" id="SM00530">
    <property type="entry name" value="HTH_XRE"/>
    <property type="match status" value="1"/>
</dbReference>
<dbReference type="EMBL" id="SMKU01000022">
    <property type="protein sequence ID" value="TDD94153.1"/>
    <property type="molecule type" value="Genomic_DNA"/>
</dbReference>
<dbReference type="Pfam" id="PF19054">
    <property type="entry name" value="DUF5753"/>
    <property type="match status" value="1"/>
</dbReference>
<evidence type="ECO:0000259" key="1">
    <source>
        <dbReference type="PROSITE" id="PS50943"/>
    </source>
</evidence>
<feature type="domain" description="HTH cro/C1-type" evidence="1">
    <location>
        <begin position="22"/>
        <end position="78"/>
    </location>
</feature>
<sequence length="286" mass="31265">MPSSPSPSSSVQAARQSLADRLRELRQAAELSGTDLAAAVGWHKSKVSRIEKAVQPVTQSDIRAWCEACGAQGQADDLIASLRAAEGGYVEWRRLEPTGLRKLQQSYVPLYEQTRWMRVYQPHVIPGLFQTAGYVRALLQVITDFRNIPNDVEAAVEARLGRRRVLTTGGHTFAFLIEQCVLDYRIGGPAVMAEQLRHLLEDMSLPSASVGIIPASAPRAMWPVEGFTVYDTTQVHVELLTANVTVTAPSELNTYFKAFDELSALAVYGSAARELVSGALVALEAQ</sequence>
<dbReference type="InterPro" id="IPR010982">
    <property type="entry name" value="Lambda_DNA-bd_dom_sf"/>
</dbReference>
<dbReference type="SUPFAM" id="SSF47413">
    <property type="entry name" value="lambda repressor-like DNA-binding domains"/>
    <property type="match status" value="1"/>
</dbReference>
<dbReference type="GO" id="GO:0003677">
    <property type="term" value="F:DNA binding"/>
    <property type="evidence" value="ECO:0007669"/>
    <property type="project" value="InterPro"/>
</dbReference>
<dbReference type="Gene3D" id="1.10.260.40">
    <property type="entry name" value="lambda repressor-like DNA-binding domains"/>
    <property type="match status" value="1"/>
</dbReference>
<dbReference type="InterPro" id="IPR001387">
    <property type="entry name" value="Cro/C1-type_HTH"/>
</dbReference>
<name>A0A4R5C7Q1_9ACTN</name>
<proteinExistence type="predicted"/>
<dbReference type="PROSITE" id="PS50943">
    <property type="entry name" value="HTH_CROC1"/>
    <property type="match status" value="1"/>
</dbReference>
<dbReference type="OrthoDB" id="4966777at2"/>
<dbReference type="AlphaFoldDB" id="A0A4R5C7Q1"/>
<gene>
    <name evidence="2" type="ORF">E1298_07530</name>
</gene>
<evidence type="ECO:0000313" key="2">
    <source>
        <dbReference type="EMBL" id="TDD94153.1"/>
    </source>
</evidence>
<dbReference type="CDD" id="cd00093">
    <property type="entry name" value="HTH_XRE"/>
    <property type="match status" value="1"/>
</dbReference>
<evidence type="ECO:0000313" key="3">
    <source>
        <dbReference type="Proteomes" id="UP000294513"/>
    </source>
</evidence>
<accession>A0A4R5C7Q1</accession>
<organism evidence="2 3">
    <name type="scientific">Actinomadura rubrisoli</name>
    <dbReference type="NCBI Taxonomy" id="2530368"/>
    <lineage>
        <taxon>Bacteria</taxon>
        <taxon>Bacillati</taxon>
        <taxon>Actinomycetota</taxon>
        <taxon>Actinomycetes</taxon>
        <taxon>Streptosporangiales</taxon>
        <taxon>Thermomonosporaceae</taxon>
        <taxon>Actinomadura</taxon>
    </lineage>
</organism>
<keyword evidence="3" id="KW-1185">Reference proteome</keyword>
<comment type="caution">
    <text evidence="2">The sequence shown here is derived from an EMBL/GenBank/DDBJ whole genome shotgun (WGS) entry which is preliminary data.</text>
</comment>
<reference evidence="2 3" key="1">
    <citation type="submission" date="2019-03" db="EMBL/GenBank/DDBJ databases">
        <title>Draft genome sequences of novel Actinobacteria.</title>
        <authorList>
            <person name="Sahin N."/>
            <person name="Ay H."/>
            <person name="Saygin H."/>
        </authorList>
    </citation>
    <scope>NUCLEOTIDE SEQUENCE [LARGE SCALE GENOMIC DNA]</scope>
    <source>
        <strain evidence="2 3">H3C3</strain>
    </source>
</reference>